<dbReference type="RefSeq" id="WP_145054402.1">
    <property type="nucleotide sequence ID" value="NZ_CP036433.1"/>
</dbReference>
<dbReference type="EMBL" id="CP036433">
    <property type="protein sequence ID" value="QDU95692.1"/>
    <property type="molecule type" value="Genomic_DNA"/>
</dbReference>
<name>A0A518DV18_9BACT</name>
<evidence type="ECO:0008006" key="3">
    <source>
        <dbReference type="Google" id="ProtNLM"/>
    </source>
</evidence>
<dbReference type="GO" id="GO:0016853">
    <property type="term" value="F:isomerase activity"/>
    <property type="evidence" value="ECO:0007669"/>
    <property type="project" value="InterPro"/>
</dbReference>
<dbReference type="AlphaFoldDB" id="A0A518DV18"/>
<reference evidence="1 2" key="1">
    <citation type="submission" date="2019-02" db="EMBL/GenBank/DDBJ databases">
        <title>Deep-cultivation of Planctomycetes and their phenomic and genomic characterization uncovers novel biology.</title>
        <authorList>
            <person name="Wiegand S."/>
            <person name="Jogler M."/>
            <person name="Boedeker C."/>
            <person name="Pinto D."/>
            <person name="Vollmers J."/>
            <person name="Rivas-Marin E."/>
            <person name="Kohn T."/>
            <person name="Peeters S.H."/>
            <person name="Heuer A."/>
            <person name="Rast P."/>
            <person name="Oberbeckmann S."/>
            <person name="Bunk B."/>
            <person name="Jeske O."/>
            <person name="Meyerdierks A."/>
            <person name="Storesund J.E."/>
            <person name="Kallscheuer N."/>
            <person name="Luecker S."/>
            <person name="Lage O.M."/>
            <person name="Pohl T."/>
            <person name="Merkel B.J."/>
            <person name="Hornburger P."/>
            <person name="Mueller R.-W."/>
            <person name="Bruemmer F."/>
            <person name="Labrenz M."/>
            <person name="Spormann A.M."/>
            <person name="Op den Camp H."/>
            <person name="Overmann J."/>
            <person name="Amann R."/>
            <person name="Jetten M.S.M."/>
            <person name="Mascher T."/>
            <person name="Medema M.H."/>
            <person name="Devos D.P."/>
            <person name="Kaster A.-K."/>
            <person name="Ovreas L."/>
            <person name="Rohde M."/>
            <person name="Galperin M.Y."/>
            <person name="Jogler C."/>
        </authorList>
    </citation>
    <scope>NUCLEOTIDE SEQUENCE [LARGE SCALE GENOMIC DNA]</scope>
    <source>
        <strain evidence="1 2">Pla85_3_4</strain>
    </source>
</reference>
<evidence type="ECO:0000313" key="2">
    <source>
        <dbReference type="Proteomes" id="UP000317648"/>
    </source>
</evidence>
<proteinExistence type="predicted"/>
<sequence length="415" mass="46187">MKEAKPPEPLGLAPTFGFGDRLGLATTGHLEALRAHGGKILPIFAQQSMRELSRTQRKPSDVVDDAFAALSSAGYDGRWGADADHLKSQEDINATAGAGFVFFTLDPSEHVDPLADSCPPDQLEARYHDLQGDVNWTEEYVGRTIEVPEGPVIHFDRNTVLQAAIKYGRAIAHAIKLGAHLDRVMSKRSRAYEIELSLDETPTPTTLVEHFIIAEQCLAGRVKMVSLAPRFLGEFEPGVDFRGDVRQLAASLTDHAAIARYLGPYKLSLHSGSDKFTIYRKFAQATRGMFHVKTSGASYLEALRVAARCDRRLFRRIVEFSRQRFDKDRDTYNVSARLQKAPTPAAINDDAVLERQYLDQNDGRQILHVTFGSVLTETDLGRALRDVLVAHPDTHREVLAQRFGRHLKELCKGMA</sequence>
<protein>
    <recommendedName>
        <fullName evidence="3">Tagaturonate/fructuronate epimerase</fullName>
    </recommendedName>
</protein>
<gene>
    <name evidence="1" type="ORF">Pla8534_35090</name>
</gene>
<organism evidence="1 2">
    <name type="scientific">Lignipirellula cremea</name>
    <dbReference type="NCBI Taxonomy" id="2528010"/>
    <lineage>
        <taxon>Bacteria</taxon>
        <taxon>Pseudomonadati</taxon>
        <taxon>Planctomycetota</taxon>
        <taxon>Planctomycetia</taxon>
        <taxon>Pirellulales</taxon>
        <taxon>Pirellulaceae</taxon>
        <taxon>Lignipirellula</taxon>
    </lineage>
</organism>
<evidence type="ECO:0000313" key="1">
    <source>
        <dbReference type="EMBL" id="QDU95692.1"/>
    </source>
</evidence>
<dbReference type="KEGG" id="lcre:Pla8534_35090"/>
<dbReference type="OrthoDB" id="9797992at2"/>
<keyword evidence="2" id="KW-1185">Reference proteome</keyword>
<dbReference type="Pfam" id="PF16257">
    <property type="entry name" value="UxaE"/>
    <property type="match status" value="1"/>
</dbReference>
<dbReference type="Proteomes" id="UP000317648">
    <property type="component" value="Chromosome"/>
</dbReference>
<accession>A0A518DV18</accession>
<dbReference type="InterPro" id="IPR032586">
    <property type="entry name" value="UxaE"/>
</dbReference>